<proteinExistence type="evidence at transcript level"/>
<keyword evidence="2" id="KW-0175">Coiled coil</keyword>
<evidence type="ECO:0000256" key="1">
    <source>
        <dbReference type="ARBA" id="ARBA00023161"/>
    </source>
</evidence>
<organism evidence="5">
    <name type="scientific">Tabanus bromius</name>
    <name type="common">Band-eyed brown horse fly</name>
    <dbReference type="NCBI Taxonomy" id="304241"/>
    <lineage>
        <taxon>Eukaryota</taxon>
        <taxon>Metazoa</taxon>
        <taxon>Ecdysozoa</taxon>
        <taxon>Arthropoda</taxon>
        <taxon>Hexapoda</taxon>
        <taxon>Insecta</taxon>
        <taxon>Pterygota</taxon>
        <taxon>Neoptera</taxon>
        <taxon>Endopterygota</taxon>
        <taxon>Diptera</taxon>
        <taxon>Brachycera</taxon>
        <taxon>Tabanomorpha</taxon>
        <taxon>Tabanoidea</taxon>
        <taxon>Tabanidae</taxon>
        <taxon>Tabanus</taxon>
    </lineage>
</organism>
<dbReference type="PANTHER" id="PTHR15696">
    <property type="entry name" value="SMG-7 SUPPRESSOR WITH MORPHOLOGICAL EFFECT ON GENITALIA PROTEIN 7"/>
    <property type="match status" value="1"/>
</dbReference>
<evidence type="ECO:0000313" key="5">
    <source>
        <dbReference type="EMBL" id="JAI16817.1"/>
    </source>
</evidence>
<dbReference type="InterPro" id="IPR011990">
    <property type="entry name" value="TPR-like_helical_dom_sf"/>
</dbReference>
<dbReference type="InterPro" id="IPR029060">
    <property type="entry name" value="PIN-like_dom_sf"/>
</dbReference>
<dbReference type="GO" id="GO:0070034">
    <property type="term" value="F:telomerase RNA binding"/>
    <property type="evidence" value="ECO:0007669"/>
    <property type="project" value="TreeGrafter"/>
</dbReference>
<dbReference type="EMBL" id="GDAI01000786">
    <property type="protein sequence ID" value="JAI16817.1"/>
    <property type="molecule type" value="mRNA"/>
</dbReference>
<dbReference type="FunFam" id="3.40.50.1010:FF:000047">
    <property type="entry name" value="Blast:Telomerase-binding protein EST1A"/>
    <property type="match status" value="1"/>
</dbReference>
<dbReference type="PANTHER" id="PTHR15696:SF0">
    <property type="entry name" value="TELOMERASE-BINDING PROTEIN EST1A"/>
    <property type="match status" value="1"/>
</dbReference>
<feature type="transmembrane region" description="Helical" evidence="3">
    <location>
        <begin position="20"/>
        <end position="37"/>
    </location>
</feature>
<sequence>SIDFNNKEEAGSSRKEVKNYAFALGFFMFGTIVHRLIQLLRKKCSSECEGTGPIIKLEGENETRSSNQVDIDRDVSVLLSTINVWCDWMKTNGDTWRIALSAQHEGFLECQNEVDTWELFAQLISILDGTDFREDLFINSHVDDAIPIILEEEFLLDGFSPPLLNCDTRVYCMPNKIEAAKHLLRLRRIYEFGSKYLCESIPPIFKRMSGQDDENYFIVTFSDFAKSEAEDDAIEKFEELGDNVEDLERELLEIDLGADEIECNSNDNSEISELRKRKIELEKKHKMQEQYQQKLSHILSNSRISLHIEVHPKYLVPDTNCFIDFLDELKVVSRTDAFLLMIPLVVVNELEGLSKGVKPTTNLLGKQSELSTEKTEHFIKVAEISKQSLEFIRSKNSSIRCVTTKGSVLVSSVFTSEDNDQDQTSNDDKILKTALSLCKIWNKEKRDDHVLRVKTPVVLLTTDRNLRVKALSRNLIVSQLPRFVEWAGLDAQNKNFLTL</sequence>
<evidence type="ECO:0000256" key="2">
    <source>
        <dbReference type="SAM" id="Coils"/>
    </source>
</evidence>
<dbReference type="InterPro" id="IPR002716">
    <property type="entry name" value="PIN_dom"/>
</dbReference>
<feature type="non-terminal residue" evidence="5">
    <location>
        <position position="1"/>
    </location>
</feature>
<feature type="coiled-coil region" evidence="2">
    <location>
        <begin position="230"/>
        <end position="291"/>
    </location>
</feature>
<name>A0A0K8TR21_TABBR</name>
<keyword evidence="3" id="KW-0812">Transmembrane</keyword>
<dbReference type="GO" id="GO:0005697">
    <property type="term" value="C:telomerase holoenzyme complex"/>
    <property type="evidence" value="ECO:0007669"/>
    <property type="project" value="TreeGrafter"/>
</dbReference>
<dbReference type="Pfam" id="PF13638">
    <property type="entry name" value="PIN_4"/>
    <property type="match status" value="1"/>
</dbReference>
<dbReference type="SUPFAM" id="SSF88723">
    <property type="entry name" value="PIN domain-like"/>
    <property type="match status" value="1"/>
</dbReference>
<keyword evidence="1" id="KW-0866">Nonsense-mediated mRNA decay</keyword>
<dbReference type="GO" id="GO:0000184">
    <property type="term" value="P:nuclear-transcribed mRNA catabolic process, nonsense-mediated decay"/>
    <property type="evidence" value="ECO:0007669"/>
    <property type="project" value="UniProtKB-KW"/>
</dbReference>
<keyword evidence="3" id="KW-0472">Membrane</keyword>
<dbReference type="AlphaFoldDB" id="A0A0K8TR21"/>
<evidence type="ECO:0000256" key="3">
    <source>
        <dbReference type="SAM" id="Phobius"/>
    </source>
</evidence>
<dbReference type="SMART" id="SM00670">
    <property type="entry name" value="PINc"/>
    <property type="match status" value="1"/>
</dbReference>
<reference evidence="5" key="1">
    <citation type="journal article" date="2015" name="Insect Biochem. Mol. Biol.">
        <title>An insight into the sialome of the horse fly, Tabanus bromius.</title>
        <authorList>
            <person name="Ribeiro J.M."/>
            <person name="Kazimirova M."/>
            <person name="Takac P."/>
            <person name="Andersen J.F."/>
            <person name="Francischetti I.M."/>
        </authorList>
    </citation>
    <scope>NUCLEOTIDE SEQUENCE</scope>
</reference>
<protein>
    <submittedName>
        <fullName evidence="5">Putative nonsense-mediated mrna decay protein</fullName>
    </submittedName>
</protein>
<dbReference type="GO" id="GO:0042162">
    <property type="term" value="F:telomeric DNA binding"/>
    <property type="evidence" value="ECO:0007669"/>
    <property type="project" value="TreeGrafter"/>
</dbReference>
<dbReference type="Gene3D" id="3.40.50.1010">
    <property type="entry name" value="5'-nuclease"/>
    <property type="match status" value="1"/>
</dbReference>
<keyword evidence="3" id="KW-1133">Transmembrane helix</keyword>
<dbReference type="InterPro" id="IPR045153">
    <property type="entry name" value="Est1/Ebs1-like"/>
</dbReference>
<evidence type="ECO:0000259" key="4">
    <source>
        <dbReference type="SMART" id="SM00670"/>
    </source>
</evidence>
<dbReference type="InterPro" id="IPR018834">
    <property type="entry name" value="DNA/RNA-bd_Est1-type"/>
</dbReference>
<dbReference type="SUPFAM" id="SSF48452">
    <property type="entry name" value="TPR-like"/>
    <property type="match status" value="1"/>
</dbReference>
<accession>A0A0K8TR21</accession>
<feature type="domain" description="PIN" evidence="4">
    <location>
        <begin position="313"/>
        <end position="468"/>
    </location>
</feature>
<dbReference type="Pfam" id="PF10373">
    <property type="entry name" value="EST1_DNA_bind"/>
    <property type="match status" value="1"/>
</dbReference>